<comment type="subcellular location">
    <subcellularLocation>
        <location evidence="1">Secreted</location>
        <location evidence="1">Extracellular space</location>
        <location evidence="1">Apoplast</location>
    </subcellularLocation>
</comment>
<evidence type="ECO:0000256" key="1">
    <source>
        <dbReference type="RuleBase" id="RU363099"/>
    </source>
</evidence>
<dbReference type="PANTHER" id="PTHR21495">
    <property type="entry name" value="NUCLEOPORIN-RELATED"/>
    <property type="match status" value="1"/>
</dbReference>
<comment type="similarity">
    <text evidence="1">Belongs to the plant dirigent protein family.</text>
</comment>
<proteinExistence type="inferred from homology"/>
<dbReference type="EMBL" id="PNBA02000021">
    <property type="protein sequence ID" value="KAG6386735.1"/>
    <property type="molecule type" value="Genomic_DNA"/>
</dbReference>
<accession>A0A8X8W290</accession>
<comment type="caution">
    <text evidence="2">The sequence shown here is derived from an EMBL/GenBank/DDBJ whole genome shotgun (WGS) entry which is preliminary data.</text>
</comment>
<comment type="function">
    <text evidence="1">Dirigent proteins impart stereoselectivity on the phenoxy radical-coupling reaction, yielding optically active lignans from two molecules of coniferyl alcohol in the biosynthesis of lignans, flavonolignans, and alkaloids and thus plays a central role in plant secondary metabolism.</text>
</comment>
<keyword evidence="1" id="KW-0964">Secreted</keyword>
<evidence type="ECO:0000313" key="3">
    <source>
        <dbReference type="Proteomes" id="UP000298416"/>
    </source>
</evidence>
<keyword evidence="1" id="KW-0052">Apoplast</keyword>
<keyword evidence="3" id="KW-1185">Reference proteome</keyword>
<dbReference type="AlphaFoldDB" id="A0A8X8W290"/>
<gene>
    <name evidence="2" type="ORF">SASPL_151908</name>
</gene>
<dbReference type="InterPro" id="IPR004265">
    <property type="entry name" value="Dirigent"/>
</dbReference>
<dbReference type="GO" id="GO:0048046">
    <property type="term" value="C:apoplast"/>
    <property type="evidence" value="ECO:0007669"/>
    <property type="project" value="UniProtKB-SubCell"/>
</dbReference>
<dbReference type="Proteomes" id="UP000298416">
    <property type="component" value="Unassembled WGS sequence"/>
</dbReference>
<evidence type="ECO:0000313" key="2">
    <source>
        <dbReference type="EMBL" id="KAG6386735.1"/>
    </source>
</evidence>
<dbReference type="Pfam" id="PF03018">
    <property type="entry name" value="Dirigent"/>
    <property type="match status" value="1"/>
</dbReference>
<comment type="subunit">
    <text evidence="1">Homodimer.</text>
</comment>
<reference evidence="2" key="2">
    <citation type="submission" date="2020-08" db="EMBL/GenBank/DDBJ databases">
        <title>Plant Genome Project.</title>
        <authorList>
            <person name="Zhang R.-G."/>
        </authorList>
    </citation>
    <scope>NUCLEOTIDE SEQUENCE</scope>
    <source>
        <strain evidence="2">Huo1</strain>
        <tissue evidence="2">Leaf</tissue>
    </source>
</reference>
<name>A0A8X8W290_SALSN</name>
<organism evidence="2">
    <name type="scientific">Salvia splendens</name>
    <name type="common">Scarlet sage</name>
    <dbReference type="NCBI Taxonomy" id="180675"/>
    <lineage>
        <taxon>Eukaryota</taxon>
        <taxon>Viridiplantae</taxon>
        <taxon>Streptophyta</taxon>
        <taxon>Embryophyta</taxon>
        <taxon>Tracheophyta</taxon>
        <taxon>Spermatophyta</taxon>
        <taxon>Magnoliopsida</taxon>
        <taxon>eudicotyledons</taxon>
        <taxon>Gunneridae</taxon>
        <taxon>Pentapetalae</taxon>
        <taxon>asterids</taxon>
        <taxon>lamiids</taxon>
        <taxon>Lamiales</taxon>
        <taxon>Lamiaceae</taxon>
        <taxon>Nepetoideae</taxon>
        <taxon>Mentheae</taxon>
        <taxon>Salviinae</taxon>
        <taxon>Salvia</taxon>
        <taxon>Salvia subgen. Calosphace</taxon>
        <taxon>core Calosphace</taxon>
    </lineage>
</organism>
<sequence>MCNITVRAKIKLFYTQYGVGFEIEEVITWEKLFKNCKFLDISQMYYLRIIRVVRVESIGVEVLFGVQGDPEVVDGHQPEQKIMSRGRVSDFFFVATASCSWNHQHQKRRGQKSKYYGRSSTYKPAKLKKTHLHFFLHDVLSVAKPTAVRIAGPRDLLAFGSVYAIDDVLTEGPEVVGNARGMYMSSSQGKNLTLVMRVDLGFTAGKFTGSSLSVLSRNPVTESRRELAVVGGGLEWLKGLFL</sequence>
<protein>
    <recommendedName>
        <fullName evidence="1">Dirigent protein</fullName>
    </recommendedName>
</protein>
<reference evidence="2" key="1">
    <citation type="submission" date="2018-01" db="EMBL/GenBank/DDBJ databases">
        <authorList>
            <person name="Mao J.F."/>
        </authorList>
    </citation>
    <scope>NUCLEOTIDE SEQUENCE</scope>
    <source>
        <strain evidence="2">Huo1</strain>
        <tissue evidence="2">Leaf</tissue>
    </source>
</reference>